<evidence type="ECO:0000313" key="2">
    <source>
        <dbReference type="EMBL" id="CAI5741476.1"/>
    </source>
</evidence>
<proteinExistence type="predicted"/>
<accession>A0AAV0UX52</accession>
<evidence type="ECO:0000313" key="3">
    <source>
        <dbReference type="Proteomes" id="UP001162031"/>
    </source>
</evidence>
<comment type="caution">
    <text evidence="2">The sequence shown here is derived from an EMBL/GenBank/DDBJ whole genome shotgun (WGS) entry which is preliminary data.</text>
</comment>
<sequence>MEAEEARLAKMPKLKFGTVVQKLVKRGWFYRPGRFEYDYFTPGANPKTAVAGEDRFESASALEVYLKTTGIWEKIAEEVAHEERAEQDNERSSIDSQDRPTSTGKLESPLPASAQSPKKALNDGAQKEDVKAITNDIWANSHEFDFNE</sequence>
<gene>
    <name evidence="2" type="ORF">HBR001_LOCUS8503</name>
</gene>
<keyword evidence="3" id="KW-1185">Reference proteome</keyword>
<protein>
    <submittedName>
        <fullName evidence="2">Uncharacterized protein</fullName>
    </submittedName>
</protein>
<dbReference type="Proteomes" id="UP001162031">
    <property type="component" value="Unassembled WGS sequence"/>
</dbReference>
<organism evidence="2 3">
    <name type="scientific">Hyaloperonospora brassicae</name>
    <name type="common">Brassica downy mildew</name>
    <name type="synonym">Peronospora brassicae</name>
    <dbReference type="NCBI Taxonomy" id="162125"/>
    <lineage>
        <taxon>Eukaryota</taxon>
        <taxon>Sar</taxon>
        <taxon>Stramenopiles</taxon>
        <taxon>Oomycota</taxon>
        <taxon>Peronosporomycetes</taxon>
        <taxon>Peronosporales</taxon>
        <taxon>Peronosporaceae</taxon>
        <taxon>Hyaloperonospora</taxon>
    </lineage>
</organism>
<evidence type="ECO:0000256" key="1">
    <source>
        <dbReference type="SAM" id="MobiDB-lite"/>
    </source>
</evidence>
<name>A0AAV0UX52_HYABA</name>
<dbReference type="EMBL" id="CANTFL010001450">
    <property type="protein sequence ID" value="CAI5741476.1"/>
    <property type="molecule type" value="Genomic_DNA"/>
</dbReference>
<dbReference type="AlphaFoldDB" id="A0AAV0UX52"/>
<reference evidence="2" key="1">
    <citation type="submission" date="2022-12" db="EMBL/GenBank/DDBJ databases">
        <authorList>
            <person name="Webb A."/>
        </authorList>
    </citation>
    <scope>NUCLEOTIDE SEQUENCE</scope>
    <source>
        <strain evidence="2">Hp1</strain>
    </source>
</reference>
<feature type="region of interest" description="Disordered" evidence="1">
    <location>
        <begin position="80"/>
        <end position="127"/>
    </location>
</feature>
<feature type="compositionally biased region" description="Basic and acidic residues" evidence="1">
    <location>
        <begin position="80"/>
        <end position="98"/>
    </location>
</feature>